<dbReference type="AlphaFoldDB" id="A0A917J585"/>
<dbReference type="RefSeq" id="WP_188959442.1">
    <property type="nucleotide sequence ID" value="NZ_BMIB01000010.1"/>
</dbReference>
<keyword evidence="3" id="KW-1185">Reference proteome</keyword>
<gene>
    <name evidence="2" type="ORF">GCM10011379_58970</name>
</gene>
<accession>A0A917J585</accession>
<reference evidence="2" key="2">
    <citation type="submission" date="2020-09" db="EMBL/GenBank/DDBJ databases">
        <authorList>
            <person name="Sun Q."/>
            <person name="Zhou Y."/>
        </authorList>
    </citation>
    <scope>NUCLEOTIDE SEQUENCE</scope>
    <source>
        <strain evidence="2">CGMCC 1.15290</strain>
    </source>
</reference>
<reference evidence="2" key="1">
    <citation type="journal article" date="2014" name="Int. J. Syst. Evol. Microbiol.">
        <title>Complete genome sequence of Corynebacterium casei LMG S-19264T (=DSM 44701T), isolated from a smear-ripened cheese.</title>
        <authorList>
            <consortium name="US DOE Joint Genome Institute (JGI-PGF)"/>
            <person name="Walter F."/>
            <person name="Albersmeier A."/>
            <person name="Kalinowski J."/>
            <person name="Ruckert C."/>
        </authorList>
    </citation>
    <scope>NUCLEOTIDE SEQUENCE</scope>
    <source>
        <strain evidence="2">CGMCC 1.15290</strain>
    </source>
</reference>
<organism evidence="2 3">
    <name type="scientific">Filimonas zeae</name>
    <dbReference type="NCBI Taxonomy" id="1737353"/>
    <lineage>
        <taxon>Bacteria</taxon>
        <taxon>Pseudomonadati</taxon>
        <taxon>Bacteroidota</taxon>
        <taxon>Chitinophagia</taxon>
        <taxon>Chitinophagales</taxon>
        <taxon>Chitinophagaceae</taxon>
        <taxon>Filimonas</taxon>
    </lineage>
</organism>
<proteinExistence type="predicted"/>
<protein>
    <submittedName>
        <fullName evidence="2">Uncharacterized protein</fullName>
    </submittedName>
</protein>
<sequence length="111" mass="11626">MNKVKWVFLAAALIAGAASAFSAAKKRDSVVYGIRSFQSNTPSPGITTYHVTNTSAVDYGCSGATQTCTGVFPNLNTTSIRVVEGAAPNYTITTAPANFSILEIGAFEIQD</sequence>
<dbReference type="EMBL" id="BMIB01000010">
    <property type="protein sequence ID" value="GGH83495.1"/>
    <property type="molecule type" value="Genomic_DNA"/>
</dbReference>
<evidence type="ECO:0000256" key="1">
    <source>
        <dbReference type="SAM" id="SignalP"/>
    </source>
</evidence>
<comment type="caution">
    <text evidence="2">The sequence shown here is derived from an EMBL/GenBank/DDBJ whole genome shotgun (WGS) entry which is preliminary data.</text>
</comment>
<keyword evidence="1" id="KW-0732">Signal</keyword>
<name>A0A917J585_9BACT</name>
<dbReference type="Proteomes" id="UP000627292">
    <property type="component" value="Unassembled WGS sequence"/>
</dbReference>
<feature type="chain" id="PRO_5036974272" evidence="1">
    <location>
        <begin position="21"/>
        <end position="111"/>
    </location>
</feature>
<evidence type="ECO:0000313" key="2">
    <source>
        <dbReference type="EMBL" id="GGH83495.1"/>
    </source>
</evidence>
<feature type="signal peptide" evidence="1">
    <location>
        <begin position="1"/>
        <end position="20"/>
    </location>
</feature>
<evidence type="ECO:0000313" key="3">
    <source>
        <dbReference type="Proteomes" id="UP000627292"/>
    </source>
</evidence>